<keyword evidence="3" id="KW-1185">Reference proteome</keyword>
<proteinExistence type="predicted"/>
<feature type="compositionally biased region" description="Polar residues" evidence="1">
    <location>
        <begin position="1"/>
        <end position="15"/>
    </location>
</feature>
<evidence type="ECO:0000313" key="3">
    <source>
        <dbReference type="Proteomes" id="UP000594262"/>
    </source>
</evidence>
<evidence type="ECO:0000313" key="2">
    <source>
        <dbReference type="EnsemblMetazoa" id="CLYHEMP014012.1"/>
    </source>
</evidence>
<evidence type="ECO:0000256" key="1">
    <source>
        <dbReference type="SAM" id="MobiDB-lite"/>
    </source>
</evidence>
<name>A0A7M5WVZ7_9CNID</name>
<feature type="region of interest" description="Disordered" evidence="1">
    <location>
        <begin position="71"/>
        <end position="100"/>
    </location>
</feature>
<reference evidence="2" key="1">
    <citation type="submission" date="2021-01" db="UniProtKB">
        <authorList>
            <consortium name="EnsemblMetazoa"/>
        </authorList>
    </citation>
    <scope>IDENTIFICATION</scope>
</reference>
<accession>A0A7M5WVZ7</accession>
<organism evidence="2 3">
    <name type="scientific">Clytia hemisphaerica</name>
    <dbReference type="NCBI Taxonomy" id="252671"/>
    <lineage>
        <taxon>Eukaryota</taxon>
        <taxon>Metazoa</taxon>
        <taxon>Cnidaria</taxon>
        <taxon>Hydrozoa</taxon>
        <taxon>Hydroidolina</taxon>
        <taxon>Leptothecata</taxon>
        <taxon>Obeliida</taxon>
        <taxon>Clytiidae</taxon>
        <taxon>Clytia</taxon>
    </lineage>
</organism>
<dbReference type="EnsemblMetazoa" id="CLYHEMT014012.1">
    <property type="protein sequence ID" value="CLYHEMP014012.1"/>
    <property type="gene ID" value="CLYHEMG014012"/>
</dbReference>
<dbReference type="AlphaFoldDB" id="A0A7M5WVZ7"/>
<sequence>MLNNHTVAAISSSPHATRMRMERNSSMKRSRRISEPLKAPDATKLDVPPRWQSDEVNKSKKVSVYKMDLDEPSISTAGPQNRHRKISRVTSSPVPVQQHRPSSRKISALESIYDLQPGEIDCPCLLHCKRNQSLKDLKRINERNRKKSAYLMANNTSVREMVSVGTQTEPIKKSGFKRFMTSLKN</sequence>
<feature type="region of interest" description="Disordered" evidence="1">
    <location>
        <begin position="1"/>
        <end position="49"/>
    </location>
</feature>
<protein>
    <submittedName>
        <fullName evidence="2">Uncharacterized protein</fullName>
    </submittedName>
</protein>
<dbReference type="Proteomes" id="UP000594262">
    <property type="component" value="Unplaced"/>
</dbReference>